<protein>
    <submittedName>
        <fullName evidence="4">Uncharacterized protein LOC101673026</fullName>
    </submittedName>
</protein>
<feature type="transmembrane region" description="Helical" evidence="1">
    <location>
        <begin position="21"/>
        <end position="45"/>
    </location>
</feature>
<dbReference type="Pfam" id="PF00517">
    <property type="entry name" value="GP41"/>
    <property type="match status" value="1"/>
</dbReference>
<evidence type="ECO:0000313" key="3">
    <source>
        <dbReference type="Proteomes" id="UP000000715"/>
    </source>
</evidence>
<dbReference type="PANTHER" id="PTHR37874:SF2">
    <property type="entry name" value="GENE 8113-RELATED"/>
    <property type="match status" value="1"/>
</dbReference>
<evidence type="ECO:0000259" key="2">
    <source>
        <dbReference type="Pfam" id="PF00517"/>
    </source>
</evidence>
<organism evidence="3 4">
    <name type="scientific">Mustela putorius furo</name>
    <name type="common">European domestic ferret</name>
    <name type="synonym">Mustela furo</name>
    <dbReference type="NCBI Taxonomy" id="9669"/>
    <lineage>
        <taxon>Eukaryota</taxon>
        <taxon>Metazoa</taxon>
        <taxon>Chordata</taxon>
        <taxon>Craniata</taxon>
        <taxon>Vertebrata</taxon>
        <taxon>Euteleostomi</taxon>
        <taxon>Mammalia</taxon>
        <taxon>Eutheria</taxon>
        <taxon>Laurasiatheria</taxon>
        <taxon>Carnivora</taxon>
        <taxon>Caniformia</taxon>
        <taxon>Musteloidea</taxon>
        <taxon>Mustelidae</taxon>
        <taxon>Mustelinae</taxon>
        <taxon>Mustela</taxon>
    </lineage>
</organism>
<dbReference type="GO" id="GO:0005198">
    <property type="term" value="F:structural molecule activity"/>
    <property type="evidence" value="ECO:0007669"/>
    <property type="project" value="InterPro"/>
</dbReference>
<gene>
    <name evidence="4" type="primary">LOC101673026</name>
</gene>
<dbReference type="InterPro" id="IPR000328">
    <property type="entry name" value="GP41-like"/>
</dbReference>
<dbReference type="OrthoDB" id="9634086at2759"/>
<keyword evidence="1" id="KW-1133">Transmembrane helix</keyword>
<feature type="transmembrane region" description="Helical" evidence="1">
    <location>
        <begin position="185"/>
        <end position="207"/>
    </location>
</feature>
<proteinExistence type="predicted"/>
<dbReference type="RefSeq" id="XP_044936460.1">
    <property type="nucleotide sequence ID" value="XM_045080525.1"/>
</dbReference>
<feature type="transmembrane region" description="Helical" evidence="1">
    <location>
        <begin position="214"/>
        <end position="235"/>
    </location>
</feature>
<name>A0A8U0S4Y1_MUSPF</name>
<dbReference type="Proteomes" id="UP000000715">
    <property type="component" value="Unplaced"/>
</dbReference>
<dbReference type="PANTHER" id="PTHR37874">
    <property type="entry name" value="RIKEN CDNA 1500011B03 GENE-RELATED"/>
    <property type="match status" value="1"/>
</dbReference>
<dbReference type="AlphaFoldDB" id="A0A8U0S4Y1"/>
<evidence type="ECO:0000256" key="1">
    <source>
        <dbReference type="SAM" id="Phobius"/>
    </source>
</evidence>
<dbReference type="GeneID" id="101673026"/>
<keyword evidence="3" id="KW-1185">Reference proteome</keyword>
<dbReference type="InterPro" id="IPR053368">
    <property type="entry name" value="Viral_Envelope_Glycoprotein"/>
</dbReference>
<sequence>MPVSVNPNDLPVLLSRHKRDFGITAAIIAAVVASAAAATAAAIALTTSVQTASTLNNLTTGVAEALATQELINGHLQAGIMIVNQRVHLIQEQVDILQKLLMTRCIQSLSGLCITSVAYNDLSNAANLSEELSRHLNGTWSNQYYNLTRLLRQQIFTINTTKIDIAPLRDWVSVVSQSLSFAKEWAGMGALLIGLLLSLILMFRCFASLRKQQLALVQACMALEAGTFPQIWLAALDR</sequence>
<keyword evidence="1" id="KW-0472">Membrane</keyword>
<evidence type="ECO:0000313" key="4">
    <source>
        <dbReference type="RefSeq" id="XP_044936460.1"/>
    </source>
</evidence>
<accession>A0A8U0S4Y1</accession>
<keyword evidence="1" id="KW-0812">Transmembrane</keyword>
<reference evidence="4" key="1">
    <citation type="submission" date="2025-08" db="UniProtKB">
        <authorList>
            <consortium name="RefSeq"/>
        </authorList>
    </citation>
    <scope>IDENTIFICATION</scope>
    <source>
        <tissue evidence="4">Brain</tissue>
    </source>
</reference>
<feature type="domain" description="Retroviral envelope protein GP41-like" evidence="2">
    <location>
        <begin position="41"/>
        <end position="200"/>
    </location>
</feature>